<dbReference type="InterPro" id="IPR041921">
    <property type="entry name" value="NuoE_N"/>
</dbReference>
<dbReference type="CDD" id="cd03064">
    <property type="entry name" value="TRX_Fd_NuoE"/>
    <property type="match status" value="1"/>
</dbReference>
<evidence type="ECO:0000256" key="5">
    <source>
        <dbReference type="ARBA" id="ARBA00023014"/>
    </source>
</evidence>
<feature type="binding site" evidence="7">
    <location>
        <position position="125"/>
    </location>
    <ligand>
        <name>[2Fe-2S] cluster</name>
        <dbReference type="ChEBI" id="CHEBI:190135"/>
    </ligand>
</feature>
<dbReference type="Gene3D" id="3.40.30.10">
    <property type="entry name" value="Glutaredoxin"/>
    <property type="match status" value="1"/>
</dbReference>
<feature type="binding site" evidence="7">
    <location>
        <position position="129"/>
    </location>
    <ligand>
        <name>[2Fe-2S] cluster</name>
        <dbReference type="ChEBI" id="CHEBI:190135"/>
    </ligand>
</feature>
<proteinExistence type="inferred from homology"/>
<dbReference type="SUPFAM" id="SSF52833">
    <property type="entry name" value="Thioredoxin-like"/>
    <property type="match status" value="1"/>
</dbReference>
<gene>
    <name evidence="8" type="ORF">SAMN02744040_00178</name>
</gene>
<evidence type="ECO:0000256" key="2">
    <source>
        <dbReference type="ARBA" id="ARBA00022714"/>
    </source>
</evidence>
<keyword evidence="9" id="KW-1185">Reference proteome</keyword>
<dbReference type="InterPro" id="IPR036249">
    <property type="entry name" value="Thioredoxin-like_sf"/>
</dbReference>
<dbReference type="InterPro" id="IPR028431">
    <property type="entry name" value="NADP_DH_HndA-like"/>
</dbReference>
<dbReference type="PANTHER" id="PTHR43342:SF2">
    <property type="entry name" value="POTENTIAL NAD-REDUCING HYDROGENASE SUBUNIT"/>
    <property type="match status" value="1"/>
</dbReference>
<dbReference type="PIRSF" id="PIRSF000216">
    <property type="entry name" value="NADH_DH_24kDa"/>
    <property type="match status" value="1"/>
</dbReference>
<evidence type="ECO:0000256" key="1">
    <source>
        <dbReference type="ARBA" id="ARBA00010643"/>
    </source>
</evidence>
<evidence type="ECO:0000313" key="8">
    <source>
        <dbReference type="EMBL" id="SHG91994.1"/>
    </source>
</evidence>
<dbReference type="STRING" id="1123350.SAMN02744040_00178"/>
<dbReference type="Proteomes" id="UP000242520">
    <property type="component" value="Unassembled WGS sequence"/>
</dbReference>
<dbReference type="GO" id="GO:0051537">
    <property type="term" value="F:2 iron, 2 sulfur cluster binding"/>
    <property type="evidence" value="ECO:0007669"/>
    <property type="project" value="UniProtKB-KW"/>
</dbReference>
<dbReference type="Pfam" id="PF01257">
    <property type="entry name" value="2Fe-2S_thioredx"/>
    <property type="match status" value="1"/>
</dbReference>
<dbReference type="PANTHER" id="PTHR43342">
    <property type="entry name" value="NADH-QUINONE OXIDOREDUCTASE, E SUBUNIT"/>
    <property type="match status" value="1"/>
</dbReference>
<protein>
    <submittedName>
        <fullName evidence="8">NAD(P)-dependent iron-only hydrogenase diaphorase component iron-sulfur protein</fullName>
    </submittedName>
</protein>
<dbReference type="GO" id="GO:0016491">
    <property type="term" value="F:oxidoreductase activity"/>
    <property type="evidence" value="ECO:0007669"/>
    <property type="project" value="InterPro"/>
</dbReference>
<dbReference type="AlphaFoldDB" id="A0A1M5NQX1"/>
<organism evidence="8 9">
    <name type="scientific">Tepidibacter thalassicus DSM 15285</name>
    <dbReference type="NCBI Taxonomy" id="1123350"/>
    <lineage>
        <taxon>Bacteria</taxon>
        <taxon>Bacillati</taxon>
        <taxon>Bacillota</taxon>
        <taxon>Clostridia</taxon>
        <taxon>Peptostreptococcales</taxon>
        <taxon>Peptostreptococcaceae</taxon>
        <taxon>Tepidibacter</taxon>
    </lineage>
</organism>
<dbReference type="InterPro" id="IPR042128">
    <property type="entry name" value="NuoE_dom"/>
</dbReference>
<keyword evidence="5 7" id="KW-0411">Iron-sulfur</keyword>
<evidence type="ECO:0000256" key="6">
    <source>
        <dbReference type="ARBA" id="ARBA00034078"/>
    </source>
</evidence>
<keyword evidence="2 7" id="KW-0001">2Fe-2S</keyword>
<dbReference type="NCBIfam" id="NF005722">
    <property type="entry name" value="PRK07539.1-2"/>
    <property type="match status" value="1"/>
</dbReference>
<reference evidence="9" key="1">
    <citation type="submission" date="2016-11" db="EMBL/GenBank/DDBJ databases">
        <authorList>
            <person name="Varghese N."/>
            <person name="Submissions S."/>
        </authorList>
    </citation>
    <scope>NUCLEOTIDE SEQUENCE [LARGE SCALE GENOMIC DNA]</scope>
    <source>
        <strain evidence="9">DSM 15285</strain>
    </source>
</reference>
<evidence type="ECO:0000256" key="4">
    <source>
        <dbReference type="ARBA" id="ARBA00023004"/>
    </source>
</evidence>
<keyword evidence="4 7" id="KW-0408">Iron</keyword>
<comment type="cofactor">
    <cofactor evidence="7">
        <name>[2Fe-2S] cluster</name>
        <dbReference type="ChEBI" id="CHEBI:190135"/>
    </cofactor>
    <text evidence="7">Binds 1 [2Fe-2S] cluster.</text>
</comment>
<dbReference type="EMBL" id="FQXH01000005">
    <property type="protein sequence ID" value="SHG91994.1"/>
    <property type="molecule type" value="Genomic_DNA"/>
</dbReference>
<evidence type="ECO:0000313" key="9">
    <source>
        <dbReference type="Proteomes" id="UP000242520"/>
    </source>
</evidence>
<name>A0A1M5NQX1_9FIRM</name>
<accession>A0A1M5NQX1</accession>
<dbReference type="InterPro" id="IPR002023">
    <property type="entry name" value="NuoE-like"/>
</dbReference>
<evidence type="ECO:0000256" key="7">
    <source>
        <dbReference type="PIRSR" id="PIRSR000216-1"/>
    </source>
</evidence>
<dbReference type="OrthoDB" id="9807941at2"/>
<dbReference type="Gene3D" id="1.10.10.1590">
    <property type="entry name" value="NADH-quinone oxidoreductase subunit E"/>
    <property type="match status" value="1"/>
</dbReference>
<comment type="similarity">
    <text evidence="1">Belongs to the complex I 24 kDa subunit family.</text>
</comment>
<comment type="cofactor">
    <cofactor evidence="6">
        <name>[2Fe-2S] cluster</name>
        <dbReference type="ChEBI" id="CHEBI:190135"/>
    </cofactor>
</comment>
<dbReference type="RefSeq" id="WP_072722981.1">
    <property type="nucleotide sequence ID" value="NZ_FQXH01000005.1"/>
</dbReference>
<evidence type="ECO:0000256" key="3">
    <source>
        <dbReference type="ARBA" id="ARBA00022723"/>
    </source>
</evidence>
<feature type="binding site" evidence="7">
    <location>
        <position position="89"/>
    </location>
    <ligand>
        <name>[2Fe-2S] cluster</name>
        <dbReference type="ChEBI" id="CHEBI:190135"/>
    </ligand>
</feature>
<dbReference type="GO" id="GO:0046872">
    <property type="term" value="F:metal ion binding"/>
    <property type="evidence" value="ECO:0007669"/>
    <property type="project" value="UniProtKB-KW"/>
</dbReference>
<dbReference type="FunFam" id="3.40.30.10:FF:000015">
    <property type="entry name" value="NADH-quinone oxidoreductase subunit E"/>
    <property type="match status" value="1"/>
</dbReference>
<keyword evidence="3 7" id="KW-0479">Metal-binding</keyword>
<feature type="binding site" evidence="7">
    <location>
        <position position="84"/>
    </location>
    <ligand>
        <name>[2Fe-2S] cluster</name>
        <dbReference type="ChEBI" id="CHEBI:190135"/>
    </ligand>
</feature>
<sequence length="161" mass="18197">MLNNILEEEKFKELKNFISNLNDEKGTLIEVLHKAQHIFGYLPKEVQLFISEQLNIPLSKVFGVVSFYSYFTTKPRGKFVINVCLGTVCFVKGADKIMEEFEKQLNIKCGETTPDNKFTLEGLRCVGACGLAPVVVINDKVYGHVTKNDVIKILSNYSDIE</sequence>